<dbReference type="NCBIfam" id="TIGR00715">
    <property type="entry name" value="precor6x_red"/>
    <property type="match status" value="1"/>
</dbReference>
<proteinExistence type="predicted"/>
<dbReference type="GO" id="GO:0009236">
    <property type="term" value="P:cobalamin biosynthetic process"/>
    <property type="evidence" value="ECO:0007669"/>
    <property type="project" value="UniProtKB-UniPathway"/>
</dbReference>
<keyword evidence="5" id="KW-1185">Reference proteome</keyword>
<dbReference type="RefSeq" id="WP_068725960.1">
    <property type="nucleotide sequence ID" value="NZ_LSKU01000001.1"/>
</dbReference>
<protein>
    <recommendedName>
        <fullName evidence="6">Precorrin-6x reductase</fullName>
    </recommendedName>
</protein>
<keyword evidence="3" id="KW-0560">Oxidoreductase</keyword>
<dbReference type="STRING" id="1413211.U473_10215"/>
<comment type="caution">
    <text evidence="4">The sequence shown here is derived from an EMBL/GenBank/DDBJ whole genome shotgun (WGS) entry which is preliminary data.</text>
</comment>
<sequence>MLVLAGTKDARELTAFLLQHNKKVSVSVVTEQAAQKYKSLNIPINIGRLTKEQMLEMVLAKKFKAIIDATHPYAELVSKYAMEVAKEVKIPYLRYERPSTVLNENQYLHFVSSYLEAIEWIREKKGVVFVTTGINKIDRFAKSLLGEPNIRLIFRILPTAENLQKCESLGIPKENIIAMQGTFSAGLNQAIYKEYGINLLITKESGKEGGFLEKVESAIQMGIETIVIQRPKLQYPIVFHHFEDLLKYLEKH</sequence>
<dbReference type="Proteomes" id="UP000070352">
    <property type="component" value="Unassembled WGS sequence"/>
</dbReference>
<dbReference type="GO" id="GO:0016994">
    <property type="term" value="F:precorrin-6A reductase activity"/>
    <property type="evidence" value="ECO:0007669"/>
    <property type="project" value="InterPro"/>
</dbReference>
<evidence type="ECO:0008006" key="6">
    <source>
        <dbReference type="Google" id="ProtNLM"/>
    </source>
</evidence>
<evidence type="ECO:0000256" key="2">
    <source>
        <dbReference type="ARBA" id="ARBA00022573"/>
    </source>
</evidence>
<keyword evidence="2" id="KW-0169">Cobalamin biosynthesis</keyword>
<dbReference type="Pfam" id="PF02571">
    <property type="entry name" value="CbiJ"/>
    <property type="match status" value="1"/>
</dbReference>
<dbReference type="UniPathway" id="UPA00148"/>
<dbReference type="EMBL" id="LSKU01000001">
    <property type="protein sequence ID" value="KXG44340.1"/>
    <property type="molecule type" value="Genomic_DNA"/>
</dbReference>
<evidence type="ECO:0000313" key="5">
    <source>
        <dbReference type="Proteomes" id="UP000070352"/>
    </source>
</evidence>
<comment type="pathway">
    <text evidence="1">Cofactor biosynthesis; adenosylcobalamin biosynthesis.</text>
</comment>
<name>A0A135L5X8_9BACI</name>
<organism evidence="4 5">
    <name type="scientific">Tepidibacillus decaturensis</name>
    <dbReference type="NCBI Taxonomy" id="1413211"/>
    <lineage>
        <taxon>Bacteria</taxon>
        <taxon>Bacillati</taxon>
        <taxon>Bacillota</taxon>
        <taxon>Bacilli</taxon>
        <taxon>Bacillales</taxon>
        <taxon>Bacillaceae</taxon>
        <taxon>Tepidibacillus</taxon>
    </lineage>
</organism>
<dbReference type="PROSITE" id="PS51014">
    <property type="entry name" value="COBK_CBIJ"/>
    <property type="match status" value="1"/>
</dbReference>
<dbReference type="AlphaFoldDB" id="A0A135L5X8"/>
<dbReference type="InterPro" id="IPR003723">
    <property type="entry name" value="Precorrin-6x_reduct"/>
</dbReference>
<accession>A0A135L5X8</accession>
<dbReference type="PANTHER" id="PTHR36925:SF1">
    <property type="entry name" value="COBALT-PRECORRIN-6A REDUCTASE"/>
    <property type="match status" value="1"/>
</dbReference>
<gene>
    <name evidence="4" type="ORF">U473_10215</name>
</gene>
<evidence type="ECO:0000313" key="4">
    <source>
        <dbReference type="EMBL" id="KXG44340.1"/>
    </source>
</evidence>
<dbReference type="OrthoDB" id="9780707at2"/>
<evidence type="ECO:0000256" key="3">
    <source>
        <dbReference type="ARBA" id="ARBA00023002"/>
    </source>
</evidence>
<dbReference type="PANTHER" id="PTHR36925">
    <property type="entry name" value="COBALT-PRECORRIN-6A REDUCTASE"/>
    <property type="match status" value="1"/>
</dbReference>
<reference evidence="4 5" key="1">
    <citation type="submission" date="2016-02" db="EMBL/GenBank/DDBJ databases">
        <title>Draft Genome for Tepidibacillus decaturensis nov. sp. Strain Z9, an Anaerobic, Moderately Thermophilic and Heterotrophic Bacterium from Deep Subsurface of the Illinois Basin, USA.</title>
        <authorList>
            <person name="Dong Y."/>
            <person name="Chang J.Y."/>
            <person name="Sanford R."/>
            <person name="Fouke B.W."/>
        </authorList>
    </citation>
    <scope>NUCLEOTIDE SEQUENCE [LARGE SCALE GENOMIC DNA]</scope>
    <source>
        <strain evidence="4 5">Z9</strain>
    </source>
</reference>
<evidence type="ECO:0000256" key="1">
    <source>
        <dbReference type="ARBA" id="ARBA00004953"/>
    </source>
</evidence>